<dbReference type="PROSITE" id="PS51257">
    <property type="entry name" value="PROKAR_LIPOPROTEIN"/>
    <property type="match status" value="1"/>
</dbReference>
<reference evidence="2 3" key="1">
    <citation type="submission" date="2019-07" db="EMBL/GenBank/DDBJ databases">
        <title>Whole genome shotgun sequence of Alkalibacillus haloalkaliphilus NBRC 103110.</title>
        <authorList>
            <person name="Hosoyama A."/>
            <person name="Uohara A."/>
            <person name="Ohji S."/>
            <person name="Ichikawa N."/>
        </authorList>
    </citation>
    <scope>NUCLEOTIDE SEQUENCE [LARGE SCALE GENOMIC DNA]</scope>
    <source>
        <strain evidence="2 3">NBRC 103110</strain>
    </source>
</reference>
<keyword evidence="3" id="KW-1185">Reference proteome</keyword>
<proteinExistence type="predicted"/>
<dbReference type="EMBL" id="BJYA01000003">
    <property type="protein sequence ID" value="GEN45255.1"/>
    <property type="molecule type" value="Genomic_DNA"/>
</dbReference>
<name>A0A511W2F5_9BACI</name>
<dbReference type="Proteomes" id="UP000321440">
    <property type="component" value="Unassembled WGS sequence"/>
</dbReference>
<comment type="caution">
    <text evidence="2">The sequence shown here is derived from an EMBL/GenBank/DDBJ whole genome shotgun (WGS) entry which is preliminary data.</text>
</comment>
<feature type="chain" id="PRO_5039234524" description="Lipoprotein" evidence="1">
    <location>
        <begin position="21"/>
        <end position="229"/>
    </location>
</feature>
<evidence type="ECO:0000313" key="3">
    <source>
        <dbReference type="Proteomes" id="UP000321440"/>
    </source>
</evidence>
<organism evidence="2 3">
    <name type="scientific">Alkalibacillus haloalkaliphilus</name>
    <dbReference type="NCBI Taxonomy" id="94136"/>
    <lineage>
        <taxon>Bacteria</taxon>
        <taxon>Bacillati</taxon>
        <taxon>Bacillota</taxon>
        <taxon>Bacilli</taxon>
        <taxon>Bacillales</taxon>
        <taxon>Bacillaceae</taxon>
        <taxon>Alkalibacillus</taxon>
    </lineage>
</organism>
<gene>
    <name evidence="2" type="ORF">AHA02nite_10310</name>
</gene>
<sequence length="229" mass="25966">MKFYITVVAVLILFLSGCQSVETETVDGKIHGIDQENETLVIYVGSHLTEEEKINNKVESEREHIEAFMVEMVGEAEIEGEVSTFEELRRFQKVEVEIQGDYTPDLVTGNELISKHEELTKYTAEGISVIPYTKEDLVQELTVEQGEFALHAFNEEDNGLGQYHDSEGEHVFTLLTSRGTSEDDVRNIEELLNIYTNSTTYIITDHEGVVLHTNDQADIEEFVEGLDNE</sequence>
<evidence type="ECO:0000313" key="2">
    <source>
        <dbReference type="EMBL" id="GEN45255.1"/>
    </source>
</evidence>
<protein>
    <recommendedName>
        <fullName evidence="4">Lipoprotein</fullName>
    </recommendedName>
</protein>
<keyword evidence="1" id="KW-0732">Signal</keyword>
<dbReference type="OrthoDB" id="2966048at2"/>
<dbReference type="AlphaFoldDB" id="A0A511W2F5"/>
<accession>A0A511W2F5</accession>
<feature type="signal peptide" evidence="1">
    <location>
        <begin position="1"/>
        <end position="20"/>
    </location>
</feature>
<evidence type="ECO:0008006" key="4">
    <source>
        <dbReference type="Google" id="ProtNLM"/>
    </source>
</evidence>
<dbReference type="RefSeq" id="WP_146815023.1">
    <property type="nucleotide sequence ID" value="NZ_BJYA01000003.1"/>
</dbReference>
<evidence type="ECO:0000256" key="1">
    <source>
        <dbReference type="SAM" id="SignalP"/>
    </source>
</evidence>